<dbReference type="EMBL" id="BFAA01005989">
    <property type="protein sequence ID" value="GCB69383.1"/>
    <property type="molecule type" value="Genomic_DNA"/>
</dbReference>
<proteinExistence type="predicted"/>
<gene>
    <name evidence="1" type="ORF">scyTo_0012416</name>
</gene>
<protein>
    <submittedName>
        <fullName evidence="1">Uncharacterized protein</fullName>
    </submittedName>
</protein>
<reference evidence="1 2" key="1">
    <citation type="journal article" date="2018" name="Nat. Ecol. Evol.">
        <title>Shark genomes provide insights into elasmobranch evolution and the origin of vertebrates.</title>
        <authorList>
            <person name="Hara Y"/>
            <person name="Yamaguchi K"/>
            <person name="Onimaru K"/>
            <person name="Kadota M"/>
            <person name="Koyanagi M"/>
            <person name="Keeley SD"/>
            <person name="Tatsumi K"/>
            <person name="Tanaka K"/>
            <person name="Motone F"/>
            <person name="Kageyama Y"/>
            <person name="Nozu R"/>
            <person name="Adachi N"/>
            <person name="Nishimura O"/>
            <person name="Nakagawa R"/>
            <person name="Tanegashima C"/>
            <person name="Kiyatake I"/>
            <person name="Matsumoto R"/>
            <person name="Murakumo K"/>
            <person name="Nishida K"/>
            <person name="Terakita A"/>
            <person name="Kuratani S"/>
            <person name="Sato K"/>
            <person name="Hyodo S Kuraku.S."/>
        </authorList>
    </citation>
    <scope>NUCLEOTIDE SEQUENCE [LARGE SCALE GENOMIC DNA]</scope>
</reference>
<accession>A0A401P8G6</accession>
<dbReference type="AlphaFoldDB" id="A0A401P8G6"/>
<comment type="caution">
    <text evidence="1">The sequence shown here is derived from an EMBL/GenBank/DDBJ whole genome shotgun (WGS) entry which is preliminary data.</text>
</comment>
<organism evidence="1 2">
    <name type="scientific">Scyliorhinus torazame</name>
    <name type="common">Cloudy catshark</name>
    <name type="synonym">Catulus torazame</name>
    <dbReference type="NCBI Taxonomy" id="75743"/>
    <lineage>
        <taxon>Eukaryota</taxon>
        <taxon>Metazoa</taxon>
        <taxon>Chordata</taxon>
        <taxon>Craniata</taxon>
        <taxon>Vertebrata</taxon>
        <taxon>Chondrichthyes</taxon>
        <taxon>Elasmobranchii</taxon>
        <taxon>Galeomorphii</taxon>
        <taxon>Galeoidea</taxon>
        <taxon>Carcharhiniformes</taxon>
        <taxon>Scyliorhinidae</taxon>
        <taxon>Scyliorhinus</taxon>
    </lineage>
</organism>
<sequence>MELGEEIPGVRFNEFRGLVSEVMRQGETILRACSLNSGDGIIASVGPNYKWIESSHLHQSDRSAVGHAEEEQGDECGSGCPDVAVIISIVFNPDAICGIYKDVTDTKIWLQKYNKNDEERTYQQLREENEQNLVLARGHLRHHPP</sequence>
<evidence type="ECO:0000313" key="2">
    <source>
        <dbReference type="Proteomes" id="UP000288216"/>
    </source>
</evidence>
<keyword evidence="2" id="KW-1185">Reference proteome</keyword>
<name>A0A401P8G6_SCYTO</name>
<dbReference type="Proteomes" id="UP000288216">
    <property type="component" value="Unassembled WGS sequence"/>
</dbReference>
<evidence type="ECO:0000313" key="1">
    <source>
        <dbReference type="EMBL" id="GCB69383.1"/>
    </source>
</evidence>